<protein>
    <submittedName>
        <fullName evidence="7">Iron-binding zinc finger CDGSH type</fullName>
    </submittedName>
</protein>
<keyword evidence="8" id="KW-1185">Reference proteome</keyword>
<organism evidence="7 8">
    <name type="scientific">Streptomyces pini</name>
    <dbReference type="NCBI Taxonomy" id="1520580"/>
    <lineage>
        <taxon>Bacteria</taxon>
        <taxon>Bacillati</taxon>
        <taxon>Actinomycetota</taxon>
        <taxon>Actinomycetes</taxon>
        <taxon>Kitasatosporales</taxon>
        <taxon>Streptomycetaceae</taxon>
        <taxon>Streptomyces</taxon>
    </lineage>
</organism>
<evidence type="ECO:0000256" key="4">
    <source>
        <dbReference type="ARBA" id="ARBA00023014"/>
    </source>
</evidence>
<evidence type="ECO:0000256" key="5">
    <source>
        <dbReference type="SAM" id="MobiDB-lite"/>
    </source>
</evidence>
<accession>A0A1I4APA2</accession>
<evidence type="ECO:0000313" key="7">
    <source>
        <dbReference type="EMBL" id="SFK58194.1"/>
    </source>
</evidence>
<dbReference type="GO" id="GO:0051537">
    <property type="term" value="F:2 iron, 2 sulfur cluster binding"/>
    <property type="evidence" value="ECO:0007669"/>
    <property type="project" value="UniProtKB-KW"/>
</dbReference>
<evidence type="ECO:0000259" key="6">
    <source>
        <dbReference type="SMART" id="SM00704"/>
    </source>
</evidence>
<evidence type="ECO:0000256" key="3">
    <source>
        <dbReference type="ARBA" id="ARBA00023004"/>
    </source>
</evidence>
<keyword evidence="1" id="KW-0001">2Fe-2S</keyword>
<dbReference type="GO" id="GO:0046872">
    <property type="term" value="F:metal ion binding"/>
    <property type="evidence" value="ECO:0007669"/>
    <property type="project" value="UniProtKB-KW"/>
</dbReference>
<sequence>MPTAPEPAGEGRARRVVIDPEGPVLMEGPVEVVLPDGRIARSDRFTVALCTCRRSRRYPWCDTSHRRRERRPRPADTEPNTEPNTDPEAGEGRG</sequence>
<keyword evidence="3" id="KW-0408">Iron</keyword>
<dbReference type="Gene3D" id="3.40.5.90">
    <property type="entry name" value="CDGSH iron-sulfur domain, mitoNEET-type"/>
    <property type="match status" value="1"/>
</dbReference>
<proteinExistence type="predicted"/>
<keyword evidence="2" id="KW-0479">Metal-binding</keyword>
<dbReference type="InterPro" id="IPR018967">
    <property type="entry name" value="FeS-contain_CDGSH-typ"/>
</dbReference>
<dbReference type="GO" id="GO:0005737">
    <property type="term" value="C:cytoplasm"/>
    <property type="evidence" value="ECO:0007669"/>
    <property type="project" value="UniProtKB-ARBA"/>
</dbReference>
<feature type="domain" description="Iron-binding zinc finger CDGSH type" evidence="6">
    <location>
        <begin position="27"/>
        <end position="71"/>
    </location>
</feature>
<gene>
    <name evidence="7" type="ORF">SAMN05192584_10772</name>
</gene>
<dbReference type="InterPro" id="IPR042216">
    <property type="entry name" value="MitoNEET_CISD"/>
</dbReference>
<evidence type="ECO:0000256" key="1">
    <source>
        <dbReference type="ARBA" id="ARBA00022714"/>
    </source>
</evidence>
<dbReference type="Pfam" id="PF09360">
    <property type="entry name" value="zf-CDGSH"/>
    <property type="match status" value="1"/>
</dbReference>
<dbReference type="RefSeq" id="WP_281253917.1">
    <property type="nucleotide sequence ID" value="NZ_FOSG01000007.1"/>
</dbReference>
<reference evidence="8" key="1">
    <citation type="submission" date="2016-10" db="EMBL/GenBank/DDBJ databases">
        <authorList>
            <person name="Varghese N."/>
            <person name="Submissions S."/>
        </authorList>
    </citation>
    <scope>NUCLEOTIDE SEQUENCE [LARGE SCALE GENOMIC DNA]</scope>
    <source>
        <strain evidence="8">PL19</strain>
    </source>
</reference>
<dbReference type="SMART" id="SM00704">
    <property type="entry name" value="ZnF_CDGSH"/>
    <property type="match status" value="1"/>
</dbReference>
<dbReference type="Proteomes" id="UP000198928">
    <property type="component" value="Unassembled WGS sequence"/>
</dbReference>
<evidence type="ECO:0000256" key="2">
    <source>
        <dbReference type="ARBA" id="ARBA00022723"/>
    </source>
</evidence>
<evidence type="ECO:0000313" key="8">
    <source>
        <dbReference type="Proteomes" id="UP000198928"/>
    </source>
</evidence>
<feature type="region of interest" description="Disordered" evidence="5">
    <location>
        <begin position="61"/>
        <end position="94"/>
    </location>
</feature>
<dbReference type="AlphaFoldDB" id="A0A1I4APA2"/>
<name>A0A1I4APA2_9ACTN</name>
<keyword evidence="4" id="KW-0411">Iron-sulfur</keyword>
<dbReference type="EMBL" id="FOSG01000007">
    <property type="protein sequence ID" value="SFK58194.1"/>
    <property type="molecule type" value="Genomic_DNA"/>
</dbReference>